<dbReference type="EMBL" id="KQ461196">
    <property type="protein sequence ID" value="KPJ06624.1"/>
    <property type="molecule type" value="Genomic_DNA"/>
</dbReference>
<protein>
    <submittedName>
        <fullName evidence="1">Uncharacterized protein</fullName>
    </submittedName>
</protein>
<evidence type="ECO:0000313" key="1">
    <source>
        <dbReference type="EMBL" id="KPJ06624.1"/>
    </source>
</evidence>
<evidence type="ECO:0000313" key="2">
    <source>
        <dbReference type="Proteomes" id="UP000053240"/>
    </source>
</evidence>
<dbReference type="InParanoid" id="A0A194QMQ1"/>
<sequence>MVESFRAMTLFDCNHVDELEAIHQFDPAWRQNALSCRVILILQQMYYLKYSRGMVTKFKRSAYGNQQ</sequence>
<accession>A0A194QMQ1</accession>
<dbReference type="AlphaFoldDB" id="A0A194QMQ1"/>
<gene>
    <name evidence="1" type="ORF">RR48_14363</name>
</gene>
<dbReference type="Proteomes" id="UP000053240">
    <property type="component" value="Unassembled WGS sequence"/>
</dbReference>
<reference evidence="1 2" key="1">
    <citation type="journal article" date="2015" name="Nat. Commun.">
        <title>Outbred genome sequencing and CRISPR/Cas9 gene editing in butterflies.</title>
        <authorList>
            <person name="Li X."/>
            <person name="Fan D."/>
            <person name="Zhang W."/>
            <person name="Liu G."/>
            <person name="Zhang L."/>
            <person name="Zhao L."/>
            <person name="Fang X."/>
            <person name="Chen L."/>
            <person name="Dong Y."/>
            <person name="Chen Y."/>
            <person name="Ding Y."/>
            <person name="Zhao R."/>
            <person name="Feng M."/>
            <person name="Zhu Y."/>
            <person name="Feng Y."/>
            <person name="Jiang X."/>
            <person name="Zhu D."/>
            <person name="Xiang H."/>
            <person name="Feng X."/>
            <person name="Li S."/>
            <person name="Wang J."/>
            <person name="Zhang G."/>
            <person name="Kronforst M.R."/>
            <person name="Wang W."/>
        </authorList>
    </citation>
    <scope>NUCLEOTIDE SEQUENCE [LARGE SCALE GENOMIC DNA]</scope>
    <source>
        <strain evidence="1">Ya'a_city_454_Pm</strain>
        <tissue evidence="1">Whole body</tissue>
    </source>
</reference>
<organism evidence="1 2">
    <name type="scientific">Papilio machaon</name>
    <name type="common">Old World swallowtail butterfly</name>
    <dbReference type="NCBI Taxonomy" id="76193"/>
    <lineage>
        <taxon>Eukaryota</taxon>
        <taxon>Metazoa</taxon>
        <taxon>Ecdysozoa</taxon>
        <taxon>Arthropoda</taxon>
        <taxon>Hexapoda</taxon>
        <taxon>Insecta</taxon>
        <taxon>Pterygota</taxon>
        <taxon>Neoptera</taxon>
        <taxon>Endopterygota</taxon>
        <taxon>Lepidoptera</taxon>
        <taxon>Glossata</taxon>
        <taxon>Ditrysia</taxon>
        <taxon>Papilionoidea</taxon>
        <taxon>Papilionidae</taxon>
        <taxon>Papilioninae</taxon>
        <taxon>Papilio</taxon>
    </lineage>
</organism>
<name>A0A194QMQ1_PAPMA</name>
<keyword evidence="2" id="KW-1185">Reference proteome</keyword>
<proteinExistence type="predicted"/>